<name>A0A149PU21_9BURK</name>
<evidence type="ECO:0008006" key="3">
    <source>
        <dbReference type="Google" id="ProtNLM"/>
    </source>
</evidence>
<dbReference type="STRING" id="1399968.CI15_11205"/>
<protein>
    <recommendedName>
        <fullName evidence="3">Alpha/beta hydrolase</fullName>
    </recommendedName>
</protein>
<gene>
    <name evidence="1" type="ORF">CI15_11205</name>
</gene>
<dbReference type="InterPro" id="IPR029058">
    <property type="entry name" value="AB_hydrolase_fold"/>
</dbReference>
<evidence type="ECO:0000313" key="1">
    <source>
        <dbReference type="EMBL" id="KXU88479.1"/>
    </source>
</evidence>
<proteinExistence type="predicted"/>
<dbReference type="Proteomes" id="UP000075613">
    <property type="component" value="Unassembled WGS sequence"/>
</dbReference>
<dbReference type="EMBL" id="LRBG01000008">
    <property type="protein sequence ID" value="KXU88479.1"/>
    <property type="molecule type" value="Genomic_DNA"/>
</dbReference>
<keyword evidence="2" id="KW-1185">Reference proteome</keyword>
<organism evidence="1 2">
    <name type="scientific">Paraburkholderia monticola</name>
    <dbReference type="NCBI Taxonomy" id="1399968"/>
    <lineage>
        <taxon>Bacteria</taxon>
        <taxon>Pseudomonadati</taxon>
        <taxon>Pseudomonadota</taxon>
        <taxon>Betaproteobacteria</taxon>
        <taxon>Burkholderiales</taxon>
        <taxon>Burkholderiaceae</taxon>
        <taxon>Paraburkholderia</taxon>
    </lineage>
</organism>
<dbReference type="SUPFAM" id="SSF53474">
    <property type="entry name" value="alpha/beta-Hydrolases"/>
    <property type="match status" value="1"/>
</dbReference>
<dbReference type="RefSeq" id="WP_062127704.1">
    <property type="nucleotide sequence ID" value="NZ_LRBG01000008.1"/>
</dbReference>
<sequence>MHGHQPTTLVLPGYLGSGPGHWQTRWEALDPAFVRVPMPDWDHPSRDAWCRTLDAALAAARAPVVFAAHSLGCLTTAFWASQYASAAQLAKVAGALLVAVPDPAGAHFPQDATGFAAVPLTRLPFATIVVASSDDPYGGAPFSQTCASAWGSRWIGIGARGHINADSGLGDWDEGRGWLASLAAAR</sequence>
<dbReference type="AlphaFoldDB" id="A0A149PU21"/>
<reference evidence="1 2" key="1">
    <citation type="journal article" date="2015" name="Int. J. Syst. Evol. Microbiol.">
        <title>Burkholderia monticola sp. nov., isolated from mountain soil.</title>
        <authorList>
            <person name="Baek I."/>
            <person name="Seo B."/>
            <person name="Lee I."/>
            <person name="Yi H."/>
            <person name="Chun J."/>
        </authorList>
    </citation>
    <scope>NUCLEOTIDE SEQUENCE [LARGE SCALE GENOMIC DNA]</scope>
    <source>
        <strain evidence="1 2">JC2948</strain>
    </source>
</reference>
<dbReference type="OrthoDB" id="9804993at2"/>
<dbReference type="InterPro" id="IPR010662">
    <property type="entry name" value="RBBP9/YdeN"/>
</dbReference>
<dbReference type="Pfam" id="PF06821">
    <property type="entry name" value="Ser_hydrolase"/>
    <property type="match status" value="1"/>
</dbReference>
<dbReference type="Gene3D" id="3.40.50.1820">
    <property type="entry name" value="alpha/beta hydrolase"/>
    <property type="match status" value="1"/>
</dbReference>
<accession>A0A149PU21</accession>
<dbReference type="GO" id="GO:0016787">
    <property type="term" value="F:hydrolase activity"/>
    <property type="evidence" value="ECO:0007669"/>
    <property type="project" value="InterPro"/>
</dbReference>
<comment type="caution">
    <text evidence="1">The sequence shown here is derived from an EMBL/GenBank/DDBJ whole genome shotgun (WGS) entry which is preliminary data.</text>
</comment>
<evidence type="ECO:0000313" key="2">
    <source>
        <dbReference type="Proteomes" id="UP000075613"/>
    </source>
</evidence>